<sequence>MFSLSSGIMSRFGSASGGTPRITCPQKISSAWMIRLTRRSSQSTIKQQGSCFGDQHQRYPRRAPLTIIWCMICQRYSLNALLCSLSCSTSRWFVSERFLISTGDLSSRTPSNEARINGCSVDSAQNGKAILPYLSSKACSASGSNLTPLLTCGITDKSVGSTIPTSSFHSSRGVLSGFSPMITAQLVALMPSLRHSCHSGVLCAMSTIFIADPLVGLQQATGFKGPHLISPFLKFTTRARKPK</sequence>
<accession>A0A2R3ILQ4</accession>
<evidence type="ECO:0000313" key="2">
    <source>
        <dbReference type="Proteomes" id="UP000238390"/>
    </source>
</evidence>
<geneLocation type="plasmid" evidence="1 2">
    <name>unnamed3</name>
</geneLocation>
<keyword evidence="1" id="KW-0378">Hydrolase</keyword>
<dbReference type="EMBL" id="CP027167">
    <property type="protein sequence ID" value="AVK02537.1"/>
    <property type="molecule type" value="Genomic_DNA"/>
</dbReference>
<organism evidence="1 2">
    <name type="scientific">Pseudomonas paraeruginosa</name>
    <dbReference type="NCBI Taxonomy" id="2994495"/>
    <lineage>
        <taxon>Bacteria</taxon>
        <taxon>Pseudomonadati</taxon>
        <taxon>Pseudomonadota</taxon>
        <taxon>Gammaproteobacteria</taxon>
        <taxon>Pseudomonadales</taxon>
        <taxon>Pseudomonadaceae</taxon>
        <taxon>Pseudomonas</taxon>
    </lineage>
</organism>
<keyword evidence="1" id="KW-0614">Plasmid</keyword>
<keyword evidence="2" id="KW-1185">Reference proteome</keyword>
<proteinExistence type="predicted"/>
<gene>
    <name evidence="1" type="ORF">CSB93_7095</name>
</gene>
<dbReference type="AlphaFoldDB" id="A0A2R3ILQ4"/>
<dbReference type="Proteomes" id="UP000238390">
    <property type="component" value="Plasmid unnamed3"/>
</dbReference>
<name>A0A2R3ILQ4_9PSED</name>
<evidence type="ECO:0000313" key="1">
    <source>
        <dbReference type="EMBL" id="AVK02537.1"/>
    </source>
</evidence>
<keyword evidence="1" id="KW-0255">Endonuclease</keyword>
<reference evidence="1 2" key="1">
    <citation type="submission" date="2018-02" db="EMBL/GenBank/DDBJ databases">
        <title>FDA/CDC Antimicrobial Resistant Isolate Bank Genome Sequencing.</title>
        <authorList>
            <person name="Benahmed F.H."/>
            <person name="Lutgring J.D."/>
            <person name="Yoo B."/>
            <person name="Machado M."/>
            <person name="Brown A."/>
            <person name="McAllister G."/>
            <person name="Perry A."/>
            <person name="Halpin A.L."/>
            <person name="Vavikolanu K."/>
            <person name="Ott S."/>
            <person name="Zhao X."/>
            <person name="Tallon L.J."/>
            <person name="Sadzewicz L."/>
            <person name="Aluvathingal J."/>
            <person name="Nadendla S."/>
            <person name="Voskania-kordi A."/>
            <person name="Simonyan V."/>
            <person name="Patel J."/>
            <person name="Shawar R.M."/>
        </authorList>
    </citation>
    <scope>NUCLEOTIDE SEQUENCE [LARGE SCALE GENOMIC DNA]</scope>
    <source>
        <strain evidence="1 2">AR_0356</strain>
        <plasmid evidence="1 2">unnamed3</plasmid>
    </source>
</reference>
<keyword evidence="1" id="KW-0540">Nuclease</keyword>
<protein>
    <submittedName>
        <fullName evidence="1">Phage-type endonuclease domain protein</fullName>
    </submittedName>
</protein>
<dbReference type="GO" id="GO:0004519">
    <property type="term" value="F:endonuclease activity"/>
    <property type="evidence" value="ECO:0007669"/>
    <property type="project" value="UniProtKB-KW"/>
</dbReference>